<evidence type="ECO:0000259" key="2">
    <source>
        <dbReference type="PROSITE" id="PS50033"/>
    </source>
</evidence>
<dbReference type="SMART" id="SM00594">
    <property type="entry name" value="UAS"/>
    <property type="match status" value="1"/>
</dbReference>
<feature type="compositionally biased region" description="Low complexity" evidence="1">
    <location>
        <begin position="355"/>
        <end position="365"/>
    </location>
</feature>
<dbReference type="AlphaFoldDB" id="A0A0B7B6T6"/>
<dbReference type="InterPro" id="IPR029071">
    <property type="entry name" value="Ubiquitin-like_domsf"/>
</dbReference>
<dbReference type="Pfam" id="PF14555">
    <property type="entry name" value="UBA_4"/>
    <property type="match status" value="1"/>
</dbReference>
<feature type="region of interest" description="Disordered" evidence="1">
    <location>
        <begin position="380"/>
        <end position="404"/>
    </location>
</feature>
<dbReference type="InterPro" id="IPR050730">
    <property type="entry name" value="UBX_domain-protein"/>
</dbReference>
<dbReference type="Pfam" id="PF13899">
    <property type="entry name" value="Thioredoxin_7"/>
    <property type="match status" value="1"/>
</dbReference>
<feature type="compositionally biased region" description="Polar residues" evidence="1">
    <location>
        <begin position="55"/>
        <end position="68"/>
    </location>
</feature>
<proteinExistence type="predicted"/>
<dbReference type="PANTHER" id="PTHR23322">
    <property type="entry name" value="FAS-ASSOCIATED PROTEIN"/>
    <property type="match status" value="1"/>
</dbReference>
<dbReference type="Pfam" id="PF00789">
    <property type="entry name" value="UBX"/>
    <property type="match status" value="1"/>
</dbReference>
<feature type="compositionally biased region" description="Polar residues" evidence="1">
    <location>
        <begin position="491"/>
        <end position="500"/>
    </location>
</feature>
<evidence type="ECO:0000256" key="1">
    <source>
        <dbReference type="SAM" id="MobiDB-lite"/>
    </source>
</evidence>
<dbReference type="InterPro" id="IPR036249">
    <property type="entry name" value="Thioredoxin-like_sf"/>
</dbReference>
<dbReference type="Gene3D" id="3.40.30.10">
    <property type="entry name" value="Glutaredoxin"/>
    <property type="match status" value="1"/>
</dbReference>
<dbReference type="EMBL" id="HACG01040960">
    <property type="protein sequence ID" value="CEK87825.1"/>
    <property type="molecule type" value="Transcribed_RNA"/>
</dbReference>
<dbReference type="Gene3D" id="3.10.20.90">
    <property type="entry name" value="Phosphatidylinositol 3-kinase Catalytic Subunit, Chain A, domain 1"/>
    <property type="match status" value="1"/>
</dbReference>
<feature type="compositionally biased region" description="Acidic residues" evidence="1">
    <location>
        <begin position="326"/>
        <end position="336"/>
    </location>
</feature>
<protein>
    <recommendedName>
        <fullName evidence="2">UBX domain-containing protein</fullName>
    </recommendedName>
</protein>
<dbReference type="SUPFAM" id="SSF52833">
    <property type="entry name" value="Thioredoxin-like"/>
    <property type="match status" value="1"/>
</dbReference>
<feature type="region of interest" description="Disordered" evidence="1">
    <location>
        <begin position="310"/>
        <end position="365"/>
    </location>
</feature>
<dbReference type="GO" id="GO:0043161">
    <property type="term" value="P:proteasome-mediated ubiquitin-dependent protein catabolic process"/>
    <property type="evidence" value="ECO:0007669"/>
    <property type="project" value="TreeGrafter"/>
</dbReference>
<feature type="domain" description="UBX" evidence="2">
    <location>
        <begin position="526"/>
        <end position="603"/>
    </location>
</feature>
<gene>
    <name evidence="3" type="primary">ORF161581</name>
</gene>
<dbReference type="PROSITE" id="PS50033">
    <property type="entry name" value="UBX"/>
    <property type="match status" value="1"/>
</dbReference>
<name>A0A0B7B6T6_9EUPU</name>
<dbReference type="Gene3D" id="1.10.8.10">
    <property type="entry name" value="DNA helicase RuvA subunit, C-terminal domain"/>
    <property type="match status" value="1"/>
</dbReference>
<dbReference type="InterPro" id="IPR006577">
    <property type="entry name" value="UAS"/>
</dbReference>
<dbReference type="SUPFAM" id="SSF54236">
    <property type="entry name" value="Ubiquitin-like"/>
    <property type="match status" value="1"/>
</dbReference>
<feature type="region of interest" description="Disordered" evidence="1">
    <location>
        <begin position="53"/>
        <end position="75"/>
    </location>
</feature>
<dbReference type="CDD" id="cd02958">
    <property type="entry name" value="UAS"/>
    <property type="match status" value="1"/>
</dbReference>
<dbReference type="InterPro" id="IPR009060">
    <property type="entry name" value="UBA-like_sf"/>
</dbReference>
<feature type="region of interest" description="Disordered" evidence="1">
    <location>
        <begin position="473"/>
        <end position="520"/>
    </location>
</feature>
<dbReference type="GO" id="GO:0005634">
    <property type="term" value="C:nucleus"/>
    <property type="evidence" value="ECO:0007669"/>
    <property type="project" value="TreeGrafter"/>
</dbReference>
<accession>A0A0B7B6T6</accession>
<feature type="non-terminal residue" evidence="3">
    <location>
        <position position="1"/>
    </location>
</feature>
<feature type="compositionally biased region" description="Polar residues" evidence="1">
    <location>
        <begin position="339"/>
        <end position="354"/>
    </location>
</feature>
<feature type="compositionally biased region" description="Low complexity" evidence="1">
    <location>
        <begin position="382"/>
        <end position="403"/>
    </location>
</feature>
<dbReference type="GO" id="GO:0043130">
    <property type="term" value="F:ubiquitin binding"/>
    <property type="evidence" value="ECO:0007669"/>
    <property type="project" value="TreeGrafter"/>
</dbReference>
<feature type="compositionally biased region" description="Low complexity" evidence="1">
    <location>
        <begin position="501"/>
        <end position="518"/>
    </location>
</feature>
<dbReference type="PANTHER" id="PTHR23322:SF6">
    <property type="entry name" value="UBX DOMAIN-CONTAINING PROTEIN 7"/>
    <property type="match status" value="1"/>
</dbReference>
<dbReference type="InterPro" id="IPR001012">
    <property type="entry name" value="UBX_dom"/>
</dbReference>
<sequence>ESSMATPSTVNADLVEQFIAVTGADRDVAFRLLEACAGDVDMAVGMHMDSEGAGLSNTGREGCSSTLSDDCEPDVRAPIPQRTEVLVEEETGRLDSWRVRRHRQHRSVFDGLRNFQAEAYHYDESMRGKRLSKKRSLEELYRPPVDITLKGTFQNARDAGSAQNKWLLVNVQNIQEFPCQLLNRDVWSSLDARAIIRENFIFWQVYNDSEEGKWFMQFYKMNKWPYVAVLDPFTGENQITWNKISDGRVFCELVREFISLYPVPDQSLMQPSVKRQKKEPSILDASEQEQMEAAIQASLVENKTKISSPQYVLDSDSEADTGANSDEVETFSDSEDVIFSSQTGSSNGVSVGQVPTSSGLPLSSRSNSLPTNLNFNQLQHWSHSQPSSSSSIPLSTSNNSSSLDAENHIRRLPSSLNCNNQVISRASSGPSVPRMWSMAPCDSPLEVNIETSLIDMIGCRDSEVSTPEMFTLDEDSLSDSQQSAPEKQSGREQQSGSHITSQGSNTQSSQSSSQASSSWTDYWGHTSDPVVKILIRFPNNTREQVQLPCTSQLKALTVFCSGQGFPEEKYELVTNYPRRSLSKMLSSTSLQDAGLHVQETVFVQDL</sequence>
<reference evidence="3" key="1">
    <citation type="submission" date="2014-12" db="EMBL/GenBank/DDBJ databases">
        <title>Insight into the proteome of Arion vulgaris.</title>
        <authorList>
            <person name="Aradska J."/>
            <person name="Bulat T."/>
            <person name="Smidak R."/>
            <person name="Sarate P."/>
            <person name="Gangsoo J."/>
            <person name="Sialana F."/>
            <person name="Bilban M."/>
            <person name="Lubec G."/>
        </authorList>
    </citation>
    <scope>NUCLEOTIDE SEQUENCE</scope>
    <source>
        <tissue evidence="3">Skin</tissue>
    </source>
</reference>
<evidence type="ECO:0000313" key="3">
    <source>
        <dbReference type="EMBL" id="CEK87825.1"/>
    </source>
</evidence>
<dbReference type="SUPFAM" id="SSF46934">
    <property type="entry name" value="UBA-like"/>
    <property type="match status" value="1"/>
</dbReference>
<dbReference type="CDD" id="cd14345">
    <property type="entry name" value="UBA_UBXD7"/>
    <property type="match status" value="1"/>
</dbReference>
<dbReference type="CDD" id="cd01773">
    <property type="entry name" value="UBX_UBXN7"/>
    <property type="match status" value="1"/>
</dbReference>
<organism evidence="3">
    <name type="scientific">Arion vulgaris</name>
    <dbReference type="NCBI Taxonomy" id="1028688"/>
    <lineage>
        <taxon>Eukaryota</taxon>
        <taxon>Metazoa</taxon>
        <taxon>Spiralia</taxon>
        <taxon>Lophotrochozoa</taxon>
        <taxon>Mollusca</taxon>
        <taxon>Gastropoda</taxon>
        <taxon>Heterobranchia</taxon>
        <taxon>Euthyneura</taxon>
        <taxon>Panpulmonata</taxon>
        <taxon>Eupulmonata</taxon>
        <taxon>Stylommatophora</taxon>
        <taxon>Helicina</taxon>
        <taxon>Arionoidea</taxon>
        <taxon>Arionidae</taxon>
        <taxon>Arion</taxon>
    </lineage>
</organism>